<feature type="domain" description="Tail sheath protein C-terminal" evidence="2">
    <location>
        <begin position="550"/>
        <end position="652"/>
    </location>
</feature>
<keyword evidence="4" id="KW-1185">Reference proteome</keyword>
<evidence type="ECO:0000259" key="2">
    <source>
        <dbReference type="Pfam" id="PF17482"/>
    </source>
</evidence>
<comment type="similarity">
    <text evidence="1">Belongs to the myoviridae tail sheath protein family.</text>
</comment>
<dbReference type="RefSeq" id="WP_182532984.1">
    <property type="nucleotide sequence ID" value="NZ_JACGXL010000009.1"/>
</dbReference>
<proteinExistence type="inferred from homology"/>
<dbReference type="PANTHER" id="PTHR35861">
    <property type="match status" value="1"/>
</dbReference>
<dbReference type="AlphaFoldDB" id="A0A839F8R2"/>
<dbReference type="EMBL" id="JACGXL010000009">
    <property type="protein sequence ID" value="MBA8889948.1"/>
    <property type="molecule type" value="Genomic_DNA"/>
</dbReference>
<reference evidence="3 4" key="1">
    <citation type="submission" date="2020-07" db="EMBL/GenBank/DDBJ databases">
        <title>Genomic Encyclopedia of Type Strains, Phase IV (KMG-V): Genome sequencing to study the core and pangenomes of soil and plant-associated prokaryotes.</title>
        <authorList>
            <person name="Whitman W."/>
        </authorList>
    </citation>
    <scope>NUCLEOTIDE SEQUENCE [LARGE SCALE GENOMIC DNA]</scope>
    <source>
        <strain evidence="3 4">RH2WT43</strain>
    </source>
</reference>
<dbReference type="PANTHER" id="PTHR35861:SF1">
    <property type="entry name" value="PHAGE TAIL SHEATH PROTEIN"/>
    <property type="match status" value="1"/>
</dbReference>
<dbReference type="InterPro" id="IPR052042">
    <property type="entry name" value="Tail_sheath_structural"/>
</dbReference>
<organism evidence="3 4">
    <name type="scientific">Dokdonella fugitiva</name>
    <dbReference type="NCBI Taxonomy" id="328517"/>
    <lineage>
        <taxon>Bacteria</taxon>
        <taxon>Pseudomonadati</taxon>
        <taxon>Pseudomonadota</taxon>
        <taxon>Gammaproteobacteria</taxon>
        <taxon>Lysobacterales</taxon>
        <taxon>Rhodanobacteraceae</taxon>
        <taxon>Dokdonella</taxon>
    </lineage>
</organism>
<evidence type="ECO:0000313" key="3">
    <source>
        <dbReference type="EMBL" id="MBA8889948.1"/>
    </source>
</evidence>
<dbReference type="InterPro" id="IPR020287">
    <property type="entry name" value="Tail_sheath_C"/>
</dbReference>
<evidence type="ECO:0000313" key="4">
    <source>
        <dbReference type="Proteomes" id="UP000550401"/>
    </source>
</evidence>
<protein>
    <recommendedName>
        <fullName evidence="2">Tail sheath protein C-terminal domain-containing protein</fullName>
    </recommendedName>
</protein>
<sequence length="660" mass="69936">MPAALTYPGVYVEEIPSGVRTITGVATSITAFVGRALRGAVNEAIVINSYADYEREFGGLWLDGSMSFAARDFFANGGQKGVIVRLFHAAYADADIPATSAAAKSVADAAKGAANAAAAKAAAKTASDAITNDAGKSAAEKVAAKAVLDAVAALADTATTADIAAVADAAAAPASVLASARIVDEGNTFRFVAANPGKWGAGLRVEIDGNTSKDYALALGLGANDLFNLAVIDVGSGRSERFLNLSTKASARRVDKVLLDESDLIRWDTAAVDLDGAAPTVPAALHTRNADGTWPVLRDAVRKLEWELAQLKAKVVPDTAAIAAKQAALSAAMQAALDAVTDGGQVDINDFLPDQGEANKLGMYALEQLYARDELFNLLCLPPYTPTSAVGFDADVDANLVARAAAYCEKRRAMLIVDPRSNWDSKTAAIGEFTDATTEKVGTRSRNAALFFPHVVMPNPLRGNQLESFVPSGVVAGIFARTDAQRGVWKAPAGIDASLAGVSMMGVPLTDDENGDLNPLGINCLRSFPVYGRVLWGSRTLRGADAFADEYKYIPVRRTALYIEESLYRGLKWVVFEPNDEPLWAQIRLNVGAFMHNLFRQGAFQGRSPREAYFVKCDSESTTQNDINLGIVNIIVGFAPLKPAEFVVIKLQQIAGQIEV</sequence>
<name>A0A839F8R2_9GAMM</name>
<accession>A0A839F8R2</accession>
<dbReference type="Pfam" id="PF17482">
    <property type="entry name" value="Phage_sheath_1C"/>
    <property type="match status" value="1"/>
</dbReference>
<evidence type="ECO:0000256" key="1">
    <source>
        <dbReference type="ARBA" id="ARBA00008005"/>
    </source>
</evidence>
<dbReference type="Gene3D" id="3.40.50.11780">
    <property type="match status" value="2"/>
</dbReference>
<gene>
    <name evidence="3" type="ORF">FHW12_004195</name>
</gene>
<comment type="caution">
    <text evidence="3">The sequence shown here is derived from an EMBL/GenBank/DDBJ whole genome shotgun (WGS) entry which is preliminary data.</text>
</comment>
<dbReference type="Proteomes" id="UP000550401">
    <property type="component" value="Unassembled WGS sequence"/>
</dbReference>